<protein>
    <submittedName>
        <fullName evidence="1">Unannotated protein</fullName>
    </submittedName>
</protein>
<dbReference type="EMBL" id="CAFBLV010000159">
    <property type="protein sequence ID" value="CAB4874855.1"/>
    <property type="molecule type" value="Genomic_DNA"/>
</dbReference>
<gene>
    <name evidence="1" type="ORF">UFOPK3425_00837</name>
</gene>
<reference evidence="1" key="1">
    <citation type="submission" date="2020-05" db="EMBL/GenBank/DDBJ databases">
        <authorList>
            <person name="Chiriac C."/>
            <person name="Salcher M."/>
            <person name="Ghai R."/>
            <person name="Kavagutti S V."/>
        </authorList>
    </citation>
    <scope>NUCLEOTIDE SEQUENCE</scope>
</reference>
<evidence type="ECO:0000313" key="1">
    <source>
        <dbReference type="EMBL" id="CAB4874855.1"/>
    </source>
</evidence>
<organism evidence="1">
    <name type="scientific">freshwater metagenome</name>
    <dbReference type="NCBI Taxonomy" id="449393"/>
    <lineage>
        <taxon>unclassified sequences</taxon>
        <taxon>metagenomes</taxon>
        <taxon>ecological metagenomes</taxon>
    </lineage>
</organism>
<name>A0A6J7E0T5_9ZZZZ</name>
<dbReference type="AlphaFoldDB" id="A0A6J7E0T5"/>
<proteinExistence type="predicted"/>
<sequence>MAIVNDVEPLAGTAHLMHVISESIIGGVDGHNGLQMRWSLAGKLEGIEAAV</sequence>
<accession>A0A6J7E0T5</accession>